<evidence type="ECO:0000259" key="1">
    <source>
        <dbReference type="Pfam" id="PF06722"/>
    </source>
</evidence>
<dbReference type="EMBL" id="LCUC01000218">
    <property type="protein sequence ID" value="KKY34047.1"/>
    <property type="molecule type" value="Genomic_DNA"/>
</dbReference>
<evidence type="ECO:0000313" key="3">
    <source>
        <dbReference type="Proteomes" id="UP000034680"/>
    </source>
</evidence>
<proteinExistence type="predicted"/>
<dbReference type="OrthoDB" id="5835829at2759"/>
<dbReference type="AlphaFoldDB" id="A0A0G2FHX5"/>
<dbReference type="Gene3D" id="3.40.50.2000">
    <property type="entry name" value="Glycogen Phosphorylase B"/>
    <property type="match status" value="2"/>
</dbReference>
<organism evidence="2 3">
    <name type="scientific">Diaporthe ampelina</name>
    <dbReference type="NCBI Taxonomy" id="1214573"/>
    <lineage>
        <taxon>Eukaryota</taxon>
        <taxon>Fungi</taxon>
        <taxon>Dikarya</taxon>
        <taxon>Ascomycota</taxon>
        <taxon>Pezizomycotina</taxon>
        <taxon>Sordariomycetes</taxon>
        <taxon>Sordariomycetidae</taxon>
        <taxon>Diaporthales</taxon>
        <taxon>Diaporthaceae</taxon>
        <taxon>Diaporthe</taxon>
    </lineage>
</organism>
<dbReference type="Pfam" id="PF06722">
    <property type="entry name" value="EryCIII-like_C"/>
    <property type="match status" value="1"/>
</dbReference>
<keyword evidence="3" id="KW-1185">Reference proteome</keyword>
<protein>
    <submittedName>
        <fullName evidence="2">Putative udp-glucuronosyl udp-glucosyltransferase</fullName>
    </submittedName>
</protein>
<evidence type="ECO:0000313" key="2">
    <source>
        <dbReference type="EMBL" id="KKY34047.1"/>
    </source>
</evidence>
<dbReference type="InterPro" id="IPR010610">
    <property type="entry name" value="EryCIII-like_C"/>
</dbReference>
<accession>A0A0G2FHX5</accession>
<reference evidence="2 3" key="2">
    <citation type="submission" date="2015-05" db="EMBL/GenBank/DDBJ databases">
        <authorList>
            <person name="Morales-Cruz A."/>
            <person name="Amrine K.C."/>
            <person name="Cantu D."/>
        </authorList>
    </citation>
    <scope>NUCLEOTIDE SEQUENCE [LARGE SCALE GENOMIC DNA]</scope>
    <source>
        <strain evidence="2">DA912</strain>
    </source>
</reference>
<keyword evidence="2" id="KW-0808">Transferase</keyword>
<dbReference type="Proteomes" id="UP000034680">
    <property type="component" value="Unassembled WGS sequence"/>
</dbReference>
<feature type="domain" description="Erythromycin biosynthesis protein CIII-like C-terminal" evidence="1">
    <location>
        <begin position="358"/>
        <end position="461"/>
    </location>
</feature>
<reference evidence="2 3" key="1">
    <citation type="submission" date="2015-05" db="EMBL/GenBank/DDBJ databases">
        <title>Distinctive expansion of gene families associated with plant cell wall degradation and secondary metabolism in the genomes of grapevine trunk pathogens.</title>
        <authorList>
            <person name="Lawrence D.P."/>
            <person name="Travadon R."/>
            <person name="Rolshausen P.E."/>
            <person name="Baumgartner K."/>
        </authorList>
    </citation>
    <scope>NUCLEOTIDE SEQUENCE [LARGE SCALE GENOMIC DNA]</scope>
    <source>
        <strain evidence="2">DA912</strain>
    </source>
</reference>
<sequence>MSPPLILYAIPPREGHMRPALQISSHLVSRGLDVTILGDARWSPAITAIGAHASPIIGLWGAMEDYTKWGDIIRAQTAEERLRVSLSDGFVRLLPSGLESVRHALAGIRDRLGGGGDALRGRTVVVLSDTCFSGTLPLKLGTDLPRGYEGVIVRTVGIGLVPRFWAAPERPPWGSGLPHDVTEDGISRNLEAHAAKWDQAAEDRARWLLGAMNCSKSVDELYEEYDKGSTAIKRPFWDASTVCHDVVLQMGLPSFEFPVPNEPAHLKFAGSLPPKPIPSDLVYPDWYSEVLQNSSSSAAKPGRKKIVFVAQGTEVLDHRDLLIPCVKGLAGREDILVVAVLCQKGATIDKHLSLFEGGRLPDNARVIDYFPYDAILPHADVFASNSGYGGLTHAVAQAVPVVQAGDVFDKPDIGRRVEYSGLGVFLANSPPTPEAVAAAVDEALGQDKYKKRALSLQAESRGYDPLEIIESEIRALP</sequence>
<dbReference type="SUPFAM" id="SSF53756">
    <property type="entry name" value="UDP-Glycosyltransferase/glycogen phosphorylase"/>
    <property type="match status" value="1"/>
</dbReference>
<dbReference type="GO" id="GO:0016757">
    <property type="term" value="F:glycosyltransferase activity"/>
    <property type="evidence" value="ECO:0007669"/>
    <property type="project" value="UniProtKB-ARBA"/>
</dbReference>
<dbReference type="STRING" id="1214573.A0A0G2FHX5"/>
<comment type="caution">
    <text evidence="2">The sequence shown here is derived from an EMBL/GenBank/DDBJ whole genome shotgun (WGS) entry which is preliminary data.</text>
</comment>
<name>A0A0G2FHX5_9PEZI</name>
<gene>
    <name evidence="2" type="ORF">UCDDA912_g05981</name>
</gene>